<evidence type="ECO:0000256" key="13">
    <source>
        <dbReference type="PROSITE-ProRule" id="PRU01379"/>
    </source>
</evidence>
<keyword evidence="6" id="KW-0645">Protease</keyword>
<comment type="caution">
    <text evidence="15">The sequence shown here is derived from an EMBL/GenBank/DDBJ whole genome shotgun (WGS) entry which is preliminary data.</text>
</comment>
<dbReference type="OrthoDB" id="3626597at2759"/>
<dbReference type="Proteomes" id="UP000821853">
    <property type="component" value="Chromosome 1"/>
</dbReference>
<comment type="subcellular location">
    <subcellularLocation>
        <location evidence="2">Secreted</location>
    </subcellularLocation>
</comment>
<proteinExistence type="inferred from homology"/>
<reference evidence="15 16" key="1">
    <citation type="journal article" date="2020" name="Cell">
        <title>Large-Scale Comparative Analyses of Tick Genomes Elucidate Their Genetic Diversity and Vector Capacities.</title>
        <authorList>
            <consortium name="Tick Genome and Microbiome Consortium (TIGMIC)"/>
            <person name="Jia N."/>
            <person name="Wang J."/>
            <person name="Shi W."/>
            <person name="Du L."/>
            <person name="Sun Y."/>
            <person name="Zhan W."/>
            <person name="Jiang J.F."/>
            <person name="Wang Q."/>
            <person name="Zhang B."/>
            <person name="Ji P."/>
            <person name="Bell-Sakyi L."/>
            <person name="Cui X.M."/>
            <person name="Yuan T.T."/>
            <person name="Jiang B.G."/>
            <person name="Yang W.F."/>
            <person name="Lam T.T."/>
            <person name="Chang Q.C."/>
            <person name="Ding S.J."/>
            <person name="Wang X.J."/>
            <person name="Zhu J.G."/>
            <person name="Ruan X.D."/>
            <person name="Zhao L."/>
            <person name="Wei J.T."/>
            <person name="Ye R.Z."/>
            <person name="Que T.C."/>
            <person name="Du C.H."/>
            <person name="Zhou Y.H."/>
            <person name="Cheng J.X."/>
            <person name="Dai P.F."/>
            <person name="Guo W.B."/>
            <person name="Han X.H."/>
            <person name="Huang E.J."/>
            <person name="Li L.F."/>
            <person name="Wei W."/>
            <person name="Gao Y.C."/>
            <person name="Liu J.Z."/>
            <person name="Shao H.Z."/>
            <person name="Wang X."/>
            <person name="Wang C.C."/>
            <person name="Yang T.C."/>
            <person name="Huo Q.B."/>
            <person name="Li W."/>
            <person name="Chen H.Y."/>
            <person name="Chen S.E."/>
            <person name="Zhou L.G."/>
            <person name="Ni X.B."/>
            <person name="Tian J.H."/>
            <person name="Sheng Y."/>
            <person name="Liu T."/>
            <person name="Pan Y.S."/>
            <person name="Xia L.Y."/>
            <person name="Li J."/>
            <person name="Zhao F."/>
            <person name="Cao W.C."/>
        </authorList>
    </citation>
    <scope>NUCLEOTIDE SEQUENCE [LARGE SCALE GENOMIC DNA]</scope>
    <source>
        <strain evidence="15">HaeL-2018</strain>
    </source>
</reference>
<dbReference type="GO" id="GO:0005615">
    <property type="term" value="C:extracellular space"/>
    <property type="evidence" value="ECO:0007669"/>
    <property type="project" value="TreeGrafter"/>
</dbReference>
<comment type="cofactor">
    <cofactor evidence="1">
        <name>Zn(2+)</name>
        <dbReference type="ChEBI" id="CHEBI:29105"/>
    </cofactor>
</comment>
<dbReference type="PROSITE" id="PS00133">
    <property type="entry name" value="CARBOXYPEPT_ZN_2"/>
    <property type="match status" value="1"/>
</dbReference>
<dbReference type="Gene3D" id="3.40.630.10">
    <property type="entry name" value="Zn peptidases"/>
    <property type="match status" value="1"/>
</dbReference>
<keyword evidence="8" id="KW-0378">Hydrolase</keyword>
<evidence type="ECO:0000256" key="3">
    <source>
        <dbReference type="ARBA" id="ARBA00005988"/>
    </source>
</evidence>
<feature type="domain" description="Peptidase M14" evidence="14">
    <location>
        <begin position="191"/>
        <end position="487"/>
    </location>
</feature>
<dbReference type="EMBL" id="JABSTR010000001">
    <property type="protein sequence ID" value="KAH9361926.1"/>
    <property type="molecule type" value="Genomic_DNA"/>
</dbReference>
<evidence type="ECO:0000256" key="11">
    <source>
        <dbReference type="ARBA" id="ARBA00023157"/>
    </source>
</evidence>
<dbReference type="FunFam" id="3.40.630.10:FF:000040">
    <property type="entry name" value="zinc carboxypeptidase"/>
    <property type="match status" value="1"/>
</dbReference>
<dbReference type="SUPFAM" id="SSF53187">
    <property type="entry name" value="Zn-dependent exopeptidases"/>
    <property type="match status" value="1"/>
</dbReference>
<evidence type="ECO:0000259" key="14">
    <source>
        <dbReference type="PROSITE" id="PS52035"/>
    </source>
</evidence>
<comment type="similarity">
    <text evidence="3 13">Belongs to the peptidase M14 family.</text>
</comment>
<dbReference type="PANTHER" id="PTHR11705">
    <property type="entry name" value="PROTEASE FAMILY M14 CARBOXYPEPTIDASE A,B"/>
    <property type="match status" value="1"/>
</dbReference>
<feature type="active site" description="Proton donor/acceptor" evidence="13">
    <location>
        <position position="453"/>
    </location>
</feature>
<evidence type="ECO:0000256" key="4">
    <source>
        <dbReference type="ARBA" id="ARBA00022525"/>
    </source>
</evidence>
<evidence type="ECO:0000256" key="10">
    <source>
        <dbReference type="ARBA" id="ARBA00023049"/>
    </source>
</evidence>
<keyword evidence="4" id="KW-0964">Secreted</keyword>
<dbReference type="InterPro" id="IPR057247">
    <property type="entry name" value="CARBOXYPEPT_ZN_2"/>
</dbReference>
<dbReference type="SMART" id="SM00631">
    <property type="entry name" value="Zn_pept"/>
    <property type="match status" value="1"/>
</dbReference>
<keyword evidence="11" id="KW-1015">Disulfide bond</keyword>
<dbReference type="PROSITE" id="PS00132">
    <property type="entry name" value="CARBOXYPEPT_ZN_1"/>
    <property type="match status" value="1"/>
</dbReference>
<evidence type="ECO:0000256" key="5">
    <source>
        <dbReference type="ARBA" id="ARBA00022645"/>
    </source>
</evidence>
<evidence type="ECO:0000256" key="6">
    <source>
        <dbReference type="ARBA" id="ARBA00022670"/>
    </source>
</evidence>
<sequence>MRTRGLGRRPCSDIGCSARAAPQKEGRRGVEARLHVAYGSRMTRNRSKGGPVLLTLADREPRPKSTNHSALSPRCLATVRAKEPVRVRRLDRAHSAGRPRLPRLAAAPRDHGCTAAIGGLAPAHHRRAAKEKERYAVLGRCAASHGTLTLSYFIISARFSPATDCCPSFSLVSDDTGELAMVVVLNLQILAQLSEQEIYGFLDSTAQKFPNIVSRVTIGKTGDGVAIRGIKISSGGNSSRPAIWVDSGIHAREWISTASALYIIDRFLASYNDSDEVTKLIDTFDWYIFPVINPDGYKYTWTTHRLWRKNRVRNVASLCRGVDANRNFDVRFGLAGSSANPCAENYAGMFPFSEAESRAIRDGINNLKDRLKVYINLHSYSQMVMIPYGYSKGYTTDYKSQYEALEKLVTAIRKRNSAFYRHGTAGQTLYITSGAALDWVYDKAKVKHTFVIELRDRGLFGFILPREFITPTGDELLSGLKALAFHIMKAELGM</sequence>
<organism evidence="15 16">
    <name type="scientific">Haemaphysalis longicornis</name>
    <name type="common">Bush tick</name>
    <dbReference type="NCBI Taxonomy" id="44386"/>
    <lineage>
        <taxon>Eukaryota</taxon>
        <taxon>Metazoa</taxon>
        <taxon>Ecdysozoa</taxon>
        <taxon>Arthropoda</taxon>
        <taxon>Chelicerata</taxon>
        <taxon>Arachnida</taxon>
        <taxon>Acari</taxon>
        <taxon>Parasitiformes</taxon>
        <taxon>Ixodida</taxon>
        <taxon>Ixodoidea</taxon>
        <taxon>Ixodidae</taxon>
        <taxon>Haemaphysalinae</taxon>
        <taxon>Haemaphysalis</taxon>
    </lineage>
</organism>
<dbReference type="InterPro" id="IPR057246">
    <property type="entry name" value="CARBOXYPEPT_ZN_1"/>
</dbReference>
<dbReference type="PANTHER" id="PTHR11705:SF91">
    <property type="entry name" value="FI01817P-RELATED"/>
    <property type="match status" value="1"/>
</dbReference>
<evidence type="ECO:0000256" key="1">
    <source>
        <dbReference type="ARBA" id="ARBA00001947"/>
    </source>
</evidence>
<dbReference type="GO" id="GO:0006508">
    <property type="term" value="P:proteolysis"/>
    <property type="evidence" value="ECO:0007669"/>
    <property type="project" value="UniProtKB-KW"/>
</dbReference>
<keyword evidence="7" id="KW-0479">Metal-binding</keyword>
<dbReference type="GO" id="GO:0008270">
    <property type="term" value="F:zinc ion binding"/>
    <property type="evidence" value="ECO:0007669"/>
    <property type="project" value="InterPro"/>
</dbReference>
<accession>A0A9J6F7E8</accession>
<gene>
    <name evidence="15" type="ORF">HPB48_003665</name>
</gene>
<comment type="function">
    <text evidence="12">Involved in the digestion of the blood meal.</text>
</comment>
<dbReference type="VEuPathDB" id="VectorBase:HLOH_041154"/>
<dbReference type="GO" id="GO:0004181">
    <property type="term" value="F:metallocarboxypeptidase activity"/>
    <property type="evidence" value="ECO:0007669"/>
    <property type="project" value="InterPro"/>
</dbReference>
<evidence type="ECO:0000313" key="15">
    <source>
        <dbReference type="EMBL" id="KAH9361926.1"/>
    </source>
</evidence>
<dbReference type="InterPro" id="IPR000834">
    <property type="entry name" value="Peptidase_M14"/>
</dbReference>
<evidence type="ECO:0000256" key="8">
    <source>
        <dbReference type="ARBA" id="ARBA00022801"/>
    </source>
</evidence>
<dbReference type="CDD" id="cd03860">
    <property type="entry name" value="M14_CP_A-B_like"/>
    <property type="match status" value="1"/>
</dbReference>
<evidence type="ECO:0000256" key="12">
    <source>
        <dbReference type="ARBA" id="ARBA00057299"/>
    </source>
</evidence>
<evidence type="ECO:0000256" key="2">
    <source>
        <dbReference type="ARBA" id="ARBA00004613"/>
    </source>
</evidence>
<dbReference type="PROSITE" id="PS52035">
    <property type="entry name" value="PEPTIDASE_M14"/>
    <property type="match status" value="1"/>
</dbReference>
<dbReference type="AlphaFoldDB" id="A0A9J6F7E8"/>
<keyword evidence="9" id="KW-0862">Zinc</keyword>
<keyword evidence="16" id="KW-1185">Reference proteome</keyword>
<dbReference type="OMA" id="WAYKPDE"/>
<evidence type="ECO:0000256" key="7">
    <source>
        <dbReference type="ARBA" id="ARBA00022723"/>
    </source>
</evidence>
<dbReference type="PRINTS" id="PR00765">
    <property type="entry name" value="CRBOXYPTASEA"/>
</dbReference>
<evidence type="ECO:0000256" key="9">
    <source>
        <dbReference type="ARBA" id="ARBA00022833"/>
    </source>
</evidence>
<keyword evidence="10" id="KW-0482">Metalloprotease</keyword>
<keyword evidence="5" id="KW-0121">Carboxypeptidase</keyword>
<evidence type="ECO:0000313" key="16">
    <source>
        <dbReference type="Proteomes" id="UP000821853"/>
    </source>
</evidence>
<dbReference type="Pfam" id="PF00246">
    <property type="entry name" value="Peptidase_M14"/>
    <property type="match status" value="1"/>
</dbReference>
<protein>
    <recommendedName>
        <fullName evidence="14">Peptidase M14 domain-containing protein</fullName>
    </recommendedName>
</protein>
<name>A0A9J6F7E8_HAELO</name>